<evidence type="ECO:0000259" key="9">
    <source>
        <dbReference type="PROSITE" id="PS50011"/>
    </source>
</evidence>
<evidence type="ECO:0000256" key="5">
    <source>
        <dbReference type="ARBA" id="ARBA00022777"/>
    </source>
</evidence>
<dbReference type="InterPro" id="IPR011009">
    <property type="entry name" value="Kinase-like_dom_sf"/>
</dbReference>
<dbReference type="Gene3D" id="1.10.510.10">
    <property type="entry name" value="Transferase(Phosphotransferase) domain 1"/>
    <property type="match status" value="1"/>
</dbReference>
<keyword evidence="2" id="KW-0723">Serine/threonine-protein kinase</keyword>
<dbReference type="EMBL" id="JAFCMP010000124">
    <property type="protein sequence ID" value="KAG5185656.1"/>
    <property type="molecule type" value="Genomic_DNA"/>
</dbReference>
<dbReference type="PANTHER" id="PTHR24363:SF0">
    <property type="entry name" value="SERINE_THREONINE KINASE LIKE DOMAIN CONTAINING 1"/>
    <property type="match status" value="1"/>
</dbReference>
<feature type="domain" description="Protein kinase" evidence="9">
    <location>
        <begin position="1"/>
        <end position="157"/>
    </location>
</feature>
<evidence type="ECO:0000256" key="3">
    <source>
        <dbReference type="ARBA" id="ARBA00022679"/>
    </source>
</evidence>
<proteinExistence type="predicted"/>
<protein>
    <recommendedName>
        <fullName evidence="1">non-specific serine/threonine protein kinase</fullName>
        <ecNumber evidence="1">2.7.11.1</ecNumber>
    </recommendedName>
</protein>
<gene>
    <name evidence="11" type="ORF">JKP88DRAFT_162498</name>
    <name evidence="10" type="ORF">JKP88DRAFT_182166</name>
</gene>
<evidence type="ECO:0000256" key="7">
    <source>
        <dbReference type="ARBA" id="ARBA00047899"/>
    </source>
</evidence>
<evidence type="ECO:0000256" key="4">
    <source>
        <dbReference type="ARBA" id="ARBA00022741"/>
    </source>
</evidence>
<dbReference type="GO" id="GO:0004674">
    <property type="term" value="F:protein serine/threonine kinase activity"/>
    <property type="evidence" value="ECO:0007669"/>
    <property type="project" value="UniProtKB-KW"/>
</dbReference>
<evidence type="ECO:0000313" key="10">
    <source>
        <dbReference type="EMBL" id="KAG5181555.1"/>
    </source>
</evidence>
<comment type="caution">
    <text evidence="10">The sequence shown here is derived from an EMBL/GenBank/DDBJ whole genome shotgun (WGS) entry which is preliminary data.</text>
</comment>
<dbReference type="AlphaFoldDB" id="A0A836CCQ3"/>
<comment type="catalytic activity">
    <reaction evidence="8">
        <text>L-seryl-[protein] + ATP = O-phospho-L-seryl-[protein] + ADP + H(+)</text>
        <dbReference type="Rhea" id="RHEA:17989"/>
        <dbReference type="Rhea" id="RHEA-COMP:9863"/>
        <dbReference type="Rhea" id="RHEA-COMP:11604"/>
        <dbReference type="ChEBI" id="CHEBI:15378"/>
        <dbReference type="ChEBI" id="CHEBI:29999"/>
        <dbReference type="ChEBI" id="CHEBI:30616"/>
        <dbReference type="ChEBI" id="CHEBI:83421"/>
        <dbReference type="ChEBI" id="CHEBI:456216"/>
        <dbReference type="EC" id="2.7.11.1"/>
    </reaction>
</comment>
<dbReference type="EMBL" id="JAFCMP010000316">
    <property type="protein sequence ID" value="KAG5181555.1"/>
    <property type="molecule type" value="Genomic_DNA"/>
</dbReference>
<dbReference type="PANTHER" id="PTHR24363">
    <property type="entry name" value="SERINE/THREONINE PROTEIN KINASE"/>
    <property type="match status" value="1"/>
</dbReference>
<keyword evidence="4" id="KW-0547">Nucleotide-binding</keyword>
<keyword evidence="3" id="KW-0808">Transferase</keyword>
<dbReference type="InterPro" id="IPR000719">
    <property type="entry name" value="Prot_kinase_dom"/>
</dbReference>
<dbReference type="Proteomes" id="UP000664859">
    <property type="component" value="Unassembled WGS sequence"/>
</dbReference>
<dbReference type="OrthoDB" id="3247966at2759"/>
<organism evidence="10 12">
    <name type="scientific">Tribonema minus</name>
    <dbReference type="NCBI Taxonomy" id="303371"/>
    <lineage>
        <taxon>Eukaryota</taxon>
        <taxon>Sar</taxon>
        <taxon>Stramenopiles</taxon>
        <taxon>Ochrophyta</taxon>
        <taxon>PX clade</taxon>
        <taxon>Xanthophyceae</taxon>
        <taxon>Tribonematales</taxon>
        <taxon>Tribonemataceae</taxon>
        <taxon>Tribonema</taxon>
    </lineage>
</organism>
<dbReference type="Pfam" id="PF00069">
    <property type="entry name" value="Pkinase"/>
    <property type="match status" value="1"/>
</dbReference>
<keyword evidence="6" id="KW-0067">ATP-binding</keyword>
<sequence length="157" mass="17785">MQQVTVSTEHAGQRLVLELTPVGARWHLEHEAALWQLCRDVLTILGAVHERGFVHRDIRSANILYHTSGYFLVDWEVAGRIGDCVFWRGKAEHMPPDVKIGSAWEPWMDLWQLGKVMKEHVYLLPKGSAGRRFMTALLDGAFAAGTEALRSIWQPGQ</sequence>
<keyword evidence="12" id="KW-1185">Reference proteome</keyword>
<comment type="catalytic activity">
    <reaction evidence="7">
        <text>L-threonyl-[protein] + ATP = O-phospho-L-threonyl-[protein] + ADP + H(+)</text>
        <dbReference type="Rhea" id="RHEA:46608"/>
        <dbReference type="Rhea" id="RHEA-COMP:11060"/>
        <dbReference type="Rhea" id="RHEA-COMP:11605"/>
        <dbReference type="ChEBI" id="CHEBI:15378"/>
        <dbReference type="ChEBI" id="CHEBI:30013"/>
        <dbReference type="ChEBI" id="CHEBI:30616"/>
        <dbReference type="ChEBI" id="CHEBI:61977"/>
        <dbReference type="ChEBI" id="CHEBI:456216"/>
        <dbReference type="EC" id="2.7.11.1"/>
    </reaction>
</comment>
<dbReference type="EC" id="2.7.11.1" evidence="1"/>
<keyword evidence="5" id="KW-0418">Kinase</keyword>
<evidence type="ECO:0000256" key="1">
    <source>
        <dbReference type="ARBA" id="ARBA00012513"/>
    </source>
</evidence>
<evidence type="ECO:0000313" key="12">
    <source>
        <dbReference type="Proteomes" id="UP000664859"/>
    </source>
</evidence>
<dbReference type="SUPFAM" id="SSF56112">
    <property type="entry name" value="Protein kinase-like (PK-like)"/>
    <property type="match status" value="1"/>
</dbReference>
<evidence type="ECO:0000256" key="6">
    <source>
        <dbReference type="ARBA" id="ARBA00022840"/>
    </source>
</evidence>
<evidence type="ECO:0000256" key="2">
    <source>
        <dbReference type="ARBA" id="ARBA00022527"/>
    </source>
</evidence>
<dbReference type="PROSITE" id="PS50011">
    <property type="entry name" value="PROTEIN_KINASE_DOM"/>
    <property type="match status" value="1"/>
</dbReference>
<reference evidence="10" key="1">
    <citation type="submission" date="2021-02" db="EMBL/GenBank/DDBJ databases">
        <title>First Annotated Genome of the Yellow-green Alga Tribonema minus.</title>
        <authorList>
            <person name="Mahan K.M."/>
        </authorList>
    </citation>
    <scope>NUCLEOTIDE SEQUENCE</scope>
    <source>
        <strain evidence="10">UTEX B ZZ1240</strain>
    </source>
</reference>
<accession>A0A836CCQ3</accession>
<name>A0A836CCQ3_9STRA</name>
<evidence type="ECO:0000256" key="8">
    <source>
        <dbReference type="ARBA" id="ARBA00048679"/>
    </source>
</evidence>
<evidence type="ECO:0000313" key="11">
    <source>
        <dbReference type="EMBL" id="KAG5185656.1"/>
    </source>
</evidence>
<dbReference type="GO" id="GO:0005524">
    <property type="term" value="F:ATP binding"/>
    <property type="evidence" value="ECO:0007669"/>
    <property type="project" value="UniProtKB-KW"/>
</dbReference>